<sequence>MKEKRYPQIEEESNTNMACEPTAAAASVASNSVDGITAVHDWIDDLNWEKYPIIGPSSEKEAIESIDKFEENLRNGQVHWTSSEEFDRQLFEENA</sequence>
<dbReference type="RefSeq" id="WP_074683973.1">
    <property type="nucleotide sequence ID" value="NC_014033.1"/>
</dbReference>
<protein>
    <submittedName>
        <fullName evidence="1">Uncharacterized protein</fullName>
    </submittedName>
</protein>
<gene>
    <name evidence="1" type="ORF">PRMUPPPA20_06520</name>
</gene>
<dbReference type="Proteomes" id="UP000887097">
    <property type="component" value="Unassembled WGS sequence"/>
</dbReference>
<evidence type="ECO:0000313" key="2">
    <source>
        <dbReference type="Proteomes" id="UP000887097"/>
    </source>
</evidence>
<proteinExistence type="predicted"/>
<dbReference type="AlphaFoldDB" id="A0AA37I1U2"/>
<evidence type="ECO:0000313" key="1">
    <source>
        <dbReference type="EMBL" id="GJG32543.1"/>
    </source>
</evidence>
<reference evidence="1" key="1">
    <citation type="submission" date="2021-08" db="EMBL/GenBank/DDBJ databases">
        <title>Prevotella lacticifex sp. nov., isolated from rumen of cow.</title>
        <authorList>
            <person name="Shinkai T."/>
            <person name="Ikeyama N."/>
            <person name="Kumagai M."/>
            <person name="Ohmori H."/>
            <person name="Sakamoto M."/>
            <person name="Ohkuma M."/>
            <person name="Mitsumori M."/>
        </authorList>
    </citation>
    <scope>NUCLEOTIDE SEQUENCE</scope>
    <source>
        <strain evidence="1">JCM 8259</strain>
    </source>
</reference>
<comment type="caution">
    <text evidence="1">The sequence shown here is derived from an EMBL/GenBank/DDBJ whole genome shotgun (WGS) entry which is preliminary data.</text>
</comment>
<organism evidence="1 2">
    <name type="scientific">Xylanibacter ruminicola</name>
    <name type="common">Prevotella ruminicola</name>
    <dbReference type="NCBI Taxonomy" id="839"/>
    <lineage>
        <taxon>Bacteria</taxon>
        <taxon>Pseudomonadati</taxon>
        <taxon>Bacteroidota</taxon>
        <taxon>Bacteroidia</taxon>
        <taxon>Bacteroidales</taxon>
        <taxon>Prevotellaceae</taxon>
        <taxon>Xylanibacter</taxon>
    </lineage>
</organism>
<accession>A0AA37I1U2</accession>
<name>A0AA37I1U2_XYLRU</name>
<dbReference type="EMBL" id="BPTT01000001">
    <property type="protein sequence ID" value="GJG32543.1"/>
    <property type="molecule type" value="Genomic_DNA"/>
</dbReference>